<reference evidence="4 5" key="1">
    <citation type="submission" date="2019-01" db="EMBL/GenBank/DDBJ databases">
        <title>Lacunisphaera sp. strain TWA-58.</title>
        <authorList>
            <person name="Chen W.-M."/>
        </authorList>
    </citation>
    <scope>NUCLEOTIDE SEQUENCE [LARGE SCALE GENOMIC DNA]</scope>
    <source>
        <strain evidence="4 5">TWA-58</strain>
    </source>
</reference>
<dbReference type="OrthoDB" id="9814760at2"/>
<dbReference type="SUPFAM" id="SSF53474">
    <property type="entry name" value="alpha/beta-Hydrolases"/>
    <property type="match status" value="1"/>
</dbReference>
<dbReference type="PIRSF" id="PIRSF031982">
    <property type="entry name" value="UCP031982_abhydr"/>
    <property type="match status" value="1"/>
</dbReference>
<evidence type="ECO:0000313" key="4">
    <source>
        <dbReference type="EMBL" id="RXK52855.1"/>
    </source>
</evidence>
<dbReference type="InterPro" id="IPR017395">
    <property type="entry name" value="Chlorophyllase-like"/>
</dbReference>
<keyword evidence="1 4" id="KW-0378">Hydrolase</keyword>
<dbReference type="RefSeq" id="WP_129048445.1">
    <property type="nucleotide sequence ID" value="NZ_SDHX01000002.1"/>
</dbReference>
<keyword evidence="2" id="KW-0442">Lipid degradation</keyword>
<accession>A0A4Q1C3Q1</accession>
<dbReference type="InterPro" id="IPR029058">
    <property type="entry name" value="AB_hydrolase_fold"/>
</dbReference>
<evidence type="ECO:0000256" key="1">
    <source>
        <dbReference type="ARBA" id="ARBA00022801"/>
    </source>
</evidence>
<gene>
    <name evidence="4" type="ORF">ESB00_14170</name>
</gene>
<evidence type="ECO:0000256" key="2">
    <source>
        <dbReference type="ARBA" id="ARBA00022963"/>
    </source>
</evidence>
<dbReference type="EMBL" id="SDHX01000002">
    <property type="protein sequence ID" value="RXK52855.1"/>
    <property type="molecule type" value="Genomic_DNA"/>
</dbReference>
<sequence length="284" mass="30319">MHSGFQHLQTPDPVFGGSIPAVVQYPTDQAAAGVTVGPFRWEASLNAPLPSGRHPLGLISHGAGGSHLLYRELATHLACSGWIVLCAEAPRDNRNDNSLSYTDESVTNRCRHLSATLDHLLAHGQFGPAIDHGRVGLVGHSLGGCAALALAGAQPWSRKRTPIPVTPDPRFRAAVLMAPATGYYRGPDALAGVTGKFLVLAGEKDNVTPAEDIRRDLRGLPPAVASEFVVIKDAGHFSFLSPFPEMMRTPDFPPAQDPPGFDRARFHRELPGIVESFLAKALPA</sequence>
<dbReference type="Proteomes" id="UP000290218">
    <property type="component" value="Unassembled WGS sequence"/>
</dbReference>
<evidence type="ECO:0000313" key="5">
    <source>
        <dbReference type="Proteomes" id="UP000290218"/>
    </source>
</evidence>
<evidence type="ECO:0000256" key="3">
    <source>
        <dbReference type="ARBA" id="ARBA00023098"/>
    </source>
</evidence>
<dbReference type="GO" id="GO:0016042">
    <property type="term" value="P:lipid catabolic process"/>
    <property type="evidence" value="ECO:0007669"/>
    <property type="project" value="UniProtKB-KW"/>
</dbReference>
<proteinExistence type="predicted"/>
<name>A0A4Q1C3Q1_9BACT</name>
<protein>
    <submittedName>
        <fullName evidence="4">Alpha/beta hydrolase</fullName>
    </submittedName>
</protein>
<dbReference type="InterPro" id="IPR016986">
    <property type="entry name" value="UCP031982_abhydr"/>
</dbReference>
<dbReference type="PANTHER" id="PTHR10272">
    <property type="entry name" value="PLATELET-ACTIVATING FACTOR ACETYLHYDROLASE"/>
    <property type="match status" value="1"/>
</dbReference>
<keyword evidence="5" id="KW-1185">Reference proteome</keyword>
<dbReference type="Gene3D" id="3.40.50.1820">
    <property type="entry name" value="alpha/beta hydrolase"/>
    <property type="match status" value="1"/>
</dbReference>
<dbReference type="AlphaFoldDB" id="A0A4Q1C3Q1"/>
<comment type="caution">
    <text evidence="4">The sequence shown here is derived from an EMBL/GenBank/DDBJ whole genome shotgun (WGS) entry which is preliminary data.</text>
</comment>
<dbReference type="Pfam" id="PF07224">
    <property type="entry name" value="Chlorophyllase"/>
    <property type="match status" value="1"/>
</dbReference>
<keyword evidence="3" id="KW-0443">Lipid metabolism</keyword>
<dbReference type="PANTHER" id="PTHR10272:SF0">
    <property type="entry name" value="PLATELET-ACTIVATING FACTOR ACETYLHYDROLASE"/>
    <property type="match status" value="1"/>
</dbReference>
<organism evidence="4 5">
    <name type="scientific">Oleiharenicola lentus</name>
    <dbReference type="NCBI Taxonomy" id="2508720"/>
    <lineage>
        <taxon>Bacteria</taxon>
        <taxon>Pseudomonadati</taxon>
        <taxon>Verrucomicrobiota</taxon>
        <taxon>Opitutia</taxon>
        <taxon>Opitutales</taxon>
        <taxon>Opitutaceae</taxon>
        <taxon>Oleiharenicola</taxon>
    </lineage>
</organism>
<dbReference type="GO" id="GO:0003847">
    <property type="term" value="F:1-alkyl-2-acetylglycerophosphocholine esterase activity"/>
    <property type="evidence" value="ECO:0007669"/>
    <property type="project" value="TreeGrafter"/>
</dbReference>